<proteinExistence type="predicted"/>
<evidence type="ECO:0000259" key="1">
    <source>
        <dbReference type="Pfam" id="PF10416"/>
    </source>
</evidence>
<accession>A0ABR2JZ09</accession>
<protein>
    <recommendedName>
        <fullName evidence="1">Initiator binding domain-containing protein</fullName>
    </recommendedName>
</protein>
<gene>
    <name evidence="2" type="ORF">M9Y10_045733</name>
</gene>
<dbReference type="Proteomes" id="UP001470230">
    <property type="component" value="Unassembled WGS sequence"/>
</dbReference>
<evidence type="ECO:0000313" key="2">
    <source>
        <dbReference type="EMBL" id="KAK8883085.1"/>
    </source>
</evidence>
<name>A0ABR2JZ09_9EUKA</name>
<dbReference type="InterPro" id="IPR018845">
    <property type="entry name" value="Initiator-bd"/>
</dbReference>
<organism evidence="2 3">
    <name type="scientific">Tritrichomonas musculus</name>
    <dbReference type="NCBI Taxonomy" id="1915356"/>
    <lineage>
        <taxon>Eukaryota</taxon>
        <taxon>Metamonada</taxon>
        <taxon>Parabasalia</taxon>
        <taxon>Tritrichomonadida</taxon>
        <taxon>Tritrichomonadidae</taxon>
        <taxon>Tritrichomonas</taxon>
    </lineage>
</organism>
<feature type="domain" description="Initiator binding" evidence="1">
    <location>
        <begin position="50"/>
        <end position="173"/>
    </location>
</feature>
<comment type="caution">
    <text evidence="2">The sequence shown here is derived from an EMBL/GenBank/DDBJ whole genome shotgun (WGS) entry which is preliminary data.</text>
</comment>
<reference evidence="2 3" key="1">
    <citation type="submission" date="2024-04" db="EMBL/GenBank/DDBJ databases">
        <title>Tritrichomonas musculus Genome.</title>
        <authorList>
            <person name="Alves-Ferreira E."/>
            <person name="Grigg M."/>
            <person name="Lorenzi H."/>
            <person name="Galac M."/>
        </authorList>
    </citation>
    <scope>NUCLEOTIDE SEQUENCE [LARGE SCALE GENOMIC DNA]</scope>
    <source>
        <strain evidence="2 3">EAF2021</strain>
    </source>
</reference>
<keyword evidence="3" id="KW-1185">Reference proteome</keyword>
<dbReference type="EMBL" id="JAPFFF010000009">
    <property type="protein sequence ID" value="KAK8883085.1"/>
    <property type="molecule type" value="Genomic_DNA"/>
</dbReference>
<dbReference type="Pfam" id="PF10416">
    <property type="entry name" value="IBD"/>
    <property type="match status" value="1"/>
</dbReference>
<evidence type="ECO:0000313" key="3">
    <source>
        <dbReference type="Proteomes" id="UP001470230"/>
    </source>
</evidence>
<sequence length="323" mass="37001">MDDSELYLQQVSSQTKKSQMSSDEFCQQAEQRISSMNSDPLLRRLSLSEQLEFSHICSYFQLADDRNKRNFGMSTFIKHLNLIHRFVVRDDGGDALRGLVCGILFGNGFLLVNTEKLKRLTKRSKSCVNGCFQKLGFNVFRETQDLNGFFSKLFPNIDPSLLNSRHWCIRKASDEAPICFIASIPLDISVKCGFPSETYQMMTYPNYHPLSRQQNNLTNTNNNLNVGSFSPPNSSLFNDQTNIQMNLSANGYTKDLPVSNATDKQQNSFQFQQQTSQSSKPPDKLYQKQQCFYLNYSSDNLDTSSEPETRTFFFTDIKSLLNR</sequence>